<protein>
    <submittedName>
        <fullName evidence="1">Cytochrome c-552</fullName>
    </submittedName>
</protein>
<organism evidence="1 2">
    <name type="scientific">Colwellia marinimaniae</name>
    <dbReference type="NCBI Taxonomy" id="1513592"/>
    <lineage>
        <taxon>Bacteria</taxon>
        <taxon>Pseudomonadati</taxon>
        <taxon>Pseudomonadota</taxon>
        <taxon>Gammaproteobacteria</taxon>
        <taxon>Alteromonadales</taxon>
        <taxon>Colwelliaceae</taxon>
        <taxon>Colwellia</taxon>
    </lineage>
</organism>
<accession>A0ABQ0MWZ6</accession>
<evidence type="ECO:0000313" key="2">
    <source>
        <dbReference type="Proteomes" id="UP000197068"/>
    </source>
</evidence>
<sequence>MKSIVILLTSITVIVRPSFIDFNALIKAGGGRIAAGKVYNFGFTIDDDTFNSRYHYVSCAYKLALDNLDAEVSITK</sequence>
<dbReference type="Proteomes" id="UP000197068">
    <property type="component" value="Unassembled WGS sequence"/>
</dbReference>
<dbReference type="RefSeq" id="WP_143760122.1">
    <property type="nucleotide sequence ID" value="NZ_BDQM01000021.1"/>
</dbReference>
<reference evidence="1 2" key="1">
    <citation type="submission" date="2017-06" db="EMBL/GenBank/DDBJ databases">
        <title>Whole Genome Sequences of Colwellia marinimaniae MTCD1.</title>
        <authorList>
            <person name="Kusumoto H."/>
            <person name="Inoue M."/>
            <person name="Tanikawa K."/>
            <person name="Maeji H."/>
            <person name="Cameron J.H."/>
            <person name="Bartlett D.H."/>
        </authorList>
    </citation>
    <scope>NUCLEOTIDE SEQUENCE [LARGE SCALE GENOMIC DNA]</scope>
    <source>
        <strain evidence="1 2">MTCD1</strain>
    </source>
</reference>
<gene>
    <name evidence="1" type="primary">nirB</name>
    <name evidence="1" type="ORF">MTCD1_02498</name>
</gene>
<name>A0ABQ0MWZ6_9GAMM</name>
<dbReference type="EMBL" id="BDQM01000021">
    <property type="protein sequence ID" value="GAW96875.1"/>
    <property type="molecule type" value="Genomic_DNA"/>
</dbReference>
<evidence type="ECO:0000313" key="1">
    <source>
        <dbReference type="EMBL" id="GAW96875.1"/>
    </source>
</evidence>
<proteinExistence type="predicted"/>
<keyword evidence="2" id="KW-1185">Reference proteome</keyword>
<comment type="caution">
    <text evidence="1">The sequence shown here is derived from an EMBL/GenBank/DDBJ whole genome shotgun (WGS) entry which is preliminary data.</text>
</comment>